<dbReference type="Proteomes" id="UP000828941">
    <property type="component" value="Chromosome 3"/>
</dbReference>
<keyword evidence="2" id="KW-1185">Reference proteome</keyword>
<evidence type="ECO:0000313" key="2">
    <source>
        <dbReference type="Proteomes" id="UP000828941"/>
    </source>
</evidence>
<proteinExistence type="predicted"/>
<name>A0ACB9PUG1_BAUVA</name>
<gene>
    <name evidence="1" type="ORF">L6164_006611</name>
</gene>
<protein>
    <submittedName>
        <fullName evidence="1">Uncharacterized protein</fullName>
    </submittedName>
</protein>
<comment type="caution">
    <text evidence="1">The sequence shown here is derived from an EMBL/GenBank/DDBJ whole genome shotgun (WGS) entry which is preliminary data.</text>
</comment>
<accession>A0ACB9PUG1</accession>
<dbReference type="EMBL" id="CM039428">
    <property type="protein sequence ID" value="KAI4352348.1"/>
    <property type="molecule type" value="Genomic_DNA"/>
</dbReference>
<reference evidence="1 2" key="1">
    <citation type="journal article" date="2022" name="DNA Res.">
        <title>Chromosomal-level genome assembly of the orchid tree Bauhinia variegata (Leguminosae; Cercidoideae) supports the allotetraploid origin hypothesis of Bauhinia.</title>
        <authorList>
            <person name="Zhong Y."/>
            <person name="Chen Y."/>
            <person name="Zheng D."/>
            <person name="Pang J."/>
            <person name="Liu Y."/>
            <person name="Luo S."/>
            <person name="Meng S."/>
            <person name="Qian L."/>
            <person name="Wei D."/>
            <person name="Dai S."/>
            <person name="Zhou R."/>
        </authorList>
    </citation>
    <scope>NUCLEOTIDE SEQUENCE [LARGE SCALE GENOMIC DNA]</scope>
    <source>
        <strain evidence="1">BV-YZ2020</strain>
    </source>
</reference>
<evidence type="ECO:0000313" key="1">
    <source>
        <dbReference type="EMBL" id="KAI4352348.1"/>
    </source>
</evidence>
<sequence length="98" mass="10656">MKELVLALPFSPGELTEVSDSPGRGNLFVSKMFHKAFIDVNEEGTEAAATTALLFKACCLKLPIPSFVADHPFMFMIREETSMAVFFIGGVLNPLSTS</sequence>
<organism evidence="1 2">
    <name type="scientific">Bauhinia variegata</name>
    <name type="common">Purple orchid tree</name>
    <name type="synonym">Phanera variegata</name>
    <dbReference type="NCBI Taxonomy" id="167791"/>
    <lineage>
        <taxon>Eukaryota</taxon>
        <taxon>Viridiplantae</taxon>
        <taxon>Streptophyta</taxon>
        <taxon>Embryophyta</taxon>
        <taxon>Tracheophyta</taxon>
        <taxon>Spermatophyta</taxon>
        <taxon>Magnoliopsida</taxon>
        <taxon>eudicotyledons</taxon>
        <taxon>Gunneridae</taxon>
        <taxon>Pentapetalae</taxon>
        <taxon>rosids</taxon>
        <taxon>fabids</taxon>
        <taxon>Fabales</taxon>
        <taxon>Fabaceae</taxon>
        <taxon>Cercidoideae</taxon>
        <taxon>Cercideae</taxon>
        <taxon>Bauhiniinae</taxon>
        <taxon>Bauhinia</taxon>
    </lineage>
</organism>